<evidence type="ECO:0000313" key="3">
    <source>
        <dbReference type="EMBL" id="KAK3690419.1"/>
    </source>
</evidence>
<keyword evidence="4" id="KW-1185">Reference proteome</keyword>
<evidence type="ECO:0000256" key="1">
    <source>
        <dbReference type="SAM" id="MobiDB-lite"/>
    </source>
</evidence>
<organism evidence="3 4">
    <name type="scientific">Podospora appendiculata</name>
    <dbReference type="NCBI Taxonomy" id="314037"/>
    <lineage>
        <taxon>Eukaryota</taxon>
        <taxon>Fungi</taxon>
        <taxon>Dikarya</taxon>
        <taxon>Ascomycota</taxon>
        <taxon>Pezizomycotina</taxon>
        <taxon>Sordariomycetes</taxon>
        <taxon>Sordariomycetidae</taxon>
        <taxon>Sordariales</taxon>
        <taxon>Podosporaceae</taxon>
        <taxon>Podospora</taxon>
    </lineage>
</organism>
<reference evidence="3" key="2">
    <citation type="submission" date="2023-06" db="EMBL/GenBank/DDBJ databases">
        <authorList>
            <consortium name="Lawrence Berkeley National Laboratory"/>
            <person name="Haridas S."/>
            <person name="Hensen N."/>
            <person name="Bonometti L."/>
            <person name="Westerberg I."/>
            <person name="Brannstrom I.O."/>
            <person name="Guillou S."/>
            <person name="Cros-Aarteil S."/>
            <person name="Calhoun S."/>
            <person name="Kuo A."/>
            <person name="Mondo S."/>
            <person name="Pangilinan J."/>
            <person name="Riley R."/>
            <person name="Labutti K."/>
            <person name="Andreopoulos B."/>
            <person name="Lipzen A."/>
            <person name="Chen C."/>
            <person name="Yanf M."/>
            <person name="Daum C."/>
            <person name="Ng V."/>
            <person name="Clum A."/>
            <person name="Steindorff A."/>
            <person name="Ohm R."/>
            <person name="Martin F."/>
            <person name="Silar P."/>
            <person name="Natvig D."/>
            <person name="Lalanne C."/>
            <person name="Gautier V."/>
            <person name="Ament-Velasquez S.L."/>
            <person name="Kruys A."/>
            <person name="Hutchinson M.I."/>
            <person name="Powell A.J."/>
            <person name="Barry K."/>
            <person name="Miller A.N."/>
            <person name="Grigoriev I.V."/>
            <person name="Debuchy R."/>
            <person name="Gladieux P."/>
            <person name="Thoren M.H."/>
            <person name="Johannesson H."/>
        </authorList>
    </citation>
    <scope>NUCLEOTIDE SEQUENCE</scope>
    <source>
        <strain evidence="3">CBS 314.62</strain>
    </source>
</reference>
<dbReference type="SMART" id="SM00672">
    <property type="entry name" value="CAP10"/>
    <property type="match status" value="1"/>
</dbReference>
<feature type="domain" description="Glycosyl transferase CAP10" evidence="2">
    <location>
        <begin position="306"/>
        <end position="636"/>
    </location>
</feature>
<comment type="caution">
    <text evidence="3">The sequence shown here is derived from an EMBL/GenBank/DDBJ whole genome shotgun (WGS) entry which is preliminary data.</text>
</comment>
<dbReference type="InterPro" id="IPR051091">
    <property type="entry name" value="O-Glucosyltr/Glycosyltrsf_90"/>
</dbReference>
<dbReference type="AlphaFoldDB" id="A0AAE0XDQ1"/>
<dbReference type="PANTHER" id="PTHR12203:SF22">
    <property type="entry name" value="CAPSULE ASSOCIATED PROTEIN"/>
    <property type="match status" value="1"/>
</dbReference>
<dbReference type="PANTHER" id="PTHR12203">
    <property type="entry name" value="KDEL LYS-ASP-GLU-LEU CONTAINING - RELATED"/>
    <property type="match status" value="1"/>
</dbReference>
<dbReference type="Proteomes" id="UP001270362">
    <property type="component" value="Unassembled WGS sequence"/>
</dbReference>
<name>A0AAE0XDQ1_9PEZI</name>
<protein>
    <recommendedName>
        <fullName evidence="2">Glycosyl transferase CAP10 domain-containing protein</fullName>
    </recommendedName>
</protein>
<evidence type="ECO:0000313" key="4">
    <source>
        <dbReference type="Proteomes" id="UP001270362"/>
    </source>
</evidence>
<sequence length="648" mass="73860">MYRAWQRYAALAALIVLITIALLRERISQTYDQSSPAWLHRDPQAPLKPGQKTASGSGSGSSDTTGLDSANTDAHPIDTLIREARFSFKQLLGKQSVSIEQAAARYRERRGRHPPPGFDAWFAAAQKNKAIVVEEFFDRIHHDINPLWGLDPAVMRKQTHGQKEVIRVRKGRVTFDGDRRDKLSFRQRFHEWMFPDDRRPPKIQLWAELVEEALPHIPDLDMAMNTMDETRVLVPWENITALMATEAKTRTLIDPSRAISTYSGFADVDAKNEPYEINWIRGEAGKYWDHMRVACPTDSPSRNVTSLEKFDLPLDYPSAPEPAFTYHGYVRNFSMSQDACTQPHIRDIHGTFVESVSMATTHEFLPMFAETKLMPNNEMLIPAAAYLSSDTMYSGGHKHGGPWATKKDALVWRGVASGGRNKIDNWTHFQRHRFVQMMNGTTVSAVERGEAARAPTFALAPVEVYNLTAQRNGQLGSWVSTFADVGMTHLLCTPELKGPDGKKIKTCDYTSPFMALAGNVPMEEQYSYKYLPDVDGNSFSGRYRGFLRSTSMTLKSTIYAEWHDSRLFPWVHFAPFDNSFMDIYAVMDYFLNGHDAEAARIAEESRLWAESVIRREDMMLYTWRLLLEYARVVDDRREALAFVDDLRD</sequence>
<proteinExistence type="predicted"/>
<gene>
    <name evidence="3" type="ORF">B0T22DRAFT_463573</name>
</gene>
<dbReference type="Pfam" id="PF05686">
    <property type="entry name" value="Glyco_transf_90"/>
    <property type="match status" value="1"/>
</dbReference>
<feature type="region of interest" description="Disordered" evidence="1">
    <location>
        <begin position="34"/>
        <end position="73"/>
    </location>
</feature>
<dbReference type="EMBL" id="JAULSO010000002">
    <property type="protein sequence ID" value="KAK3690419.1"/>
    <property type="molecule type" value="Genomic_DNA"/>
</dbReference>
<evidence type="ECO:0000259" key="2">
    <source>
        <dbReference type="SMART" id="SM00672"/>
    </source>
</evidence>
<feature type="compositionally biased region" description="Low complexity" evidence="1">
    <location>
        <begin position="60"/>
        <end position="69"/>
    </location>
</feature>
<dbReference type="InterPro" id="IPR006598">
    <property type="entry name" value="CAP10"/>
</dbReference>
<reference evidence="3" key="1">
    <citation type="journal article" date="2023" name="Mol. Phylogenet. Evol.">
        <title>Genome-scale phylogeny and comparative genomics of the fungal order Sordariales.</title>
        <authorList>
            <person name="Hensen N."/>
            <person name="Bonometti L."/>
            <person name="Westerberg I."/>
            <person name="Brannstrom I.O."/>
            <person name="Guillou S."/>
            <person name="Cros-Aarteil S."/>
            <person name="Calhoun S."/>
            <person name="Haridas S."/>
            <person name="Kuo A."/>
            <person name="Mondo S."/>
            <person name="Pangilinan J."/>
            <person name="Riley R."/>
            <person name="LaButti K."/>
            <person name="Andreopoulos B."/>
            <person name="Lipzen A."/>
            <person name="Chen C."/>
            <person name="Yan M."/>
            <person name="Daum C."/>
            <person name="Ng V."/>
            <person name="Clum A."/>
            <person name="Steindorff A."/>
            <person name="Ohm R.A."/>
            <person name="Martin F."/>
            <person name="Silar P."/>
            <person name="Natvig D.O."/>
            <person name="Lalanne C."/>
            <person name="Gautier V."/>
            <person name="Ament-Velasquez S.L."/>
            <person name="Kruys A."/>
            <person name="Hutchinson M.I."/>
            <person name="Powell A.J."/>
            <person name="Barry K."/>
            <person name="Miller A.N."/>
            <person name="Grigoriev I.V."/>
            <person name="Debuchy R."/>
            <person name="Gladieux P."/>
            <person name="Hiltunen Thoren M."/>
            <person name="Johannesson H."/>
        </authorList>
    </citation>
    <scope>NUCLEOTIDE SEQUENCE</scope>
    <source>
        <strain evidence="3">CBS 314.62</strain>
    </source>
</reference>
<accession>A0AAE0XDQ1</accession>